<dbReference type="EMBL" id="FOOT01000005">
    <property type="protein sequence ID" value="SFH04015.1"/>
    <property type="molecule type" value="Genomic_DNA"/>
</dbReference>
<dbReference type="SMART" id="SM00387">
    <property type="entry name" value="HATPase_c"/>
    <property type="match status" value="1"/>
</dbReference>
<dbReference type="Pfam" id="PF08448">
    <property type="entry name" value="PAS_4"/>
    <property type="match status" value="1"/>
</dbReference>
<dbReference type="InterPro" id="IPR013656">
    <property type="entry name" value="PAS_4"/>
</dbReference>
<dbReference type="SMART" id="SM00086">
    <property type="entry name" value="PAC"/>
    <property type="match status" value="3"/>
</dbReference>
<dbReference type="SMART" id="SM00091">
    <property type="entry name" value="PAS"/>
    <property type="match status" value="5"/>
</dbReference>
<name>A0A1I2WRW0_9BACT</name>
<dbReference type="InterPro" id="IPR000014">
    <property type="entry name" value="PAS"/>
</dbReference>
<dbReference type="SMART" id="SM00388">
    <property type="entry name" value="HisKA"/>
    <property type="match status" value="1"/>
</dbReference>
<accession>A0A1I2WRW0</accession>
<evidence type="ECO:0000256" key="3">
    <source>
        <dbReference type="ARBA" id="ARBA00022553"/>
    </source>
</evidence>
<dbReference type="InterPro" id="IPR004358">
    <property type="entry name" value="Sig_transdc_His_kin-like_C"/>
</dbReference>
<comment type="catalytic activity">
    <reaction evidence="1">
        <text>ATP + protein L-histidine = ADP + protein N-phospho-L-histidine.</text>
        <dbReference type="EC" id="2.7.13.3"/>
    </reaction>
</comment>
<dbReference type="PROSITE" id="PS50109">
    <property type="entry name" value="HIS_KIN"/>
    <property type="match status" value="1"/>
</dbReference>
<sequence>MTTPDNQQGNARAIRSIGIAFLSMMVALVSVCLFFYIQVSQLQQEYGGEMLRTYKRLELVNSLFKNKELTQDLLSAHLRTQDGASKDSIRRELVKAYASNEATIRELHTVLEQPELLRTLHNISLDLQQYHIHVDSLLRFSRDQQQQKLVAYNRAFVTPFYIRHQANLINLSNGLTAAGKKHTSEFFPAVTDIIDSYAFLLLLAAVCIIWAAFASSRVTRRLQHENDRLSQEIEEREALQLKLEQTQLHFKQLFELNPIPMFVYDQDTYRFLEVNEAAVQEYGYTSEEFGQMTLLDIRPEEEREKVERHLSQLDKTAFASSERALHKRKDGSVFWVKLKSHAFAAADGVFPRLVTSENVQKQEDFIEELRKREQQLREVSSSIPGAVYQFRMDADRNMSIPFLSGGITRIFGVTPEEVYQDLNILFNAVHPDDLPDVKESIATATSHFQPWVKDFRLWNKVRQKWIWIRGHGLPSSKEDGILIYNGTFIDITDQAEAQRQLVASEANLRALLDSSPQAIYLLDKDLNIILFNAVAAREVKQLTLRELQAGQSVLSITAEDQKSMLLESHARAMKGEPTTYETGFGDFWFEVAYRPVMTQQQEIIAVAMSIHDISEQRKIIASIRDNEAQLTRAQKLAKLGSWEYDILRDTLTISDNLYNIYGIAPHTFTVTFNSIVSFFHPDDKEDALEAFRRVIEEKTAVTTEHRIRLKDGSVKYLHQTMEPLVTHDGQVLKVTGTAQDITEQKQKEMEVREAKNLFQSTIENIPEVIFSADADFRIFYISPQCSYVTGYTEKEFTGDHLWPKIIHGDDYPVLRGLLEKEVSLGKKIQHEMRIIARDGREKWVLLRLSPMLGEDGKVLRLDASAADITERKMVEAKRTLLTEQLQIQNQNLQQFAYIVSHNLRAPIANILGLTRVYDRQRPESELNRHIIDSLAKSAQNLDNIIRDLNYILTVRGQVLSVSEEVQFEELLQDILKSISIELEKTGAEVTYDFSQAPEIVSLRSYVYSILQNLITNAVKYREPARKPRIYLRTYKEKDYICIEISDNGLGIDLAKVRSSLFGLYKRFHPHIEGRGLGLHLVKTQVDLLEGKIEVDSQPGKGTTFKVYI</sequence>
<feature type="domain" description="Histidine kinase" evidence="8">
    <location>
        <begin position="898"/>
        <end position="1108"/>
    </location>
</feature>
<dbReference type="EC" id="2.7.13.3" evidence="2"/>
<keyword evidence="7" id="KW-0812">Transmembrane</keyword>
<dbReference type="PRINTS" id="PR00344">
    <property type="entry name" value="BCTRLSENSOR"/>
</dbReference>
<gene>
    <name evidence="11" type="ORF">SAMN05421739_105170</name>
</gene>
<feature type="transmembrane region" description="Helical" evidence="7">
    <location>
        <begin position="13"/>
        <end position="37"/>
    </location>
</feature>
<organism evidence="11 12">
    <name type="scientific">Pontibacter chinhatensis</name>
    <dbReference type="NCBI Taxonomy" id="1436961"/>
    <lineage>
        <taxon>Bacteria</taxon>
        <taxon>Pseudomonadati</taxon>
        <taxon>Bacteroidota</taxon>
        <taxon>Cytophagia</taxon>
        <taxon>Cytophagales</taxon>
        <taxon>Hymenobacteraceae</taxon>
        <taxon>Pontibacter</taxon>
    </lineage>
</organism>
<dbReference type="Pfam" id="PF02518">
    <property type="entry name" value="HATPase_c"/>
    <property type="match status" value="1"/>
</dbReference>
<feature type="domain" description="PAS" evidence="9">
    <location>
        <begin position="246"/>
        <end position="317"/>
    </location>
</feature>
<evidence type="ECO:0000313" key="12">
    <source>
        <dbReference type="Proteomes" id="UP000198724"/>
    </source>
</evidence>
<dbReference type="GO" id="GO:0000155">
    <property type="term" value="F:phosphorelay sensor kinase activity"/>
    <property type="evidence" value="ECO:0007669"/>
    <property type="project" value="InterPro"/>
</dbReference>
<dbReference type="Gene3D" id="3.30.450.20">
    <property type="entry name" value="PAS domain"/>
    <property type="match status" value="5"/>
</dbReference>
<dbReference type="PROSITE" id="PS50112">
    <property type="entry name" value="PAS"/>
    <property type="match status" value="5"/>
</dbReference>
<keyword evidence="7" id="KW-1133">Transmembrane helix</keyword>
<keyword evidence="4" id="KW-0808">Transferase</keyword>
<evidence type="ECO:0000259" key="8">
    <source>
        <dbReference type="PROSITE" id="PS50109"/>
    </source>
</evidence>
<proteinExistence type="predicted"/>
<dbReference type="InterPro" id="IPR003661">
    <property type="entry name" value="HisK_dim/P_dom"/>
</dbReference>
<feature type="transmembrane region" description="Helical" evidence="7">
    <location>
        <begin position="194"/>
        <end position="213"/>
    </location>
</feature>
<dbReference type="InterPro" id="IPR052162">
    <property type="entry name" value="Sensor_kinase/Photoreceptor"/>
</dbReference>
<dbReference type="InterPro" id="IPR000700">
    <property type="entry name" value="PAS-assoc_C"/>
</dbReference>
<protein>
    <recommendedName>
        <fullName evidence="2">histidine kinase</fullName>
        <ecNumber evidence="2">2.7.13.3</ecNumber>
    </recommendedName>
</protein>
<dbReference type="SUPFAM" id="SSF55785">
    <property type="entry name" value="PYP-like sensor domain (PAS domain)"/>
    <property type="match status" value="5"/>
</dbReference>
<feature type="domain" description="PAC" evidence="10">
    <location>
        <begin position="828"/>
        <end position="880"/>
    </location>
</feature>
<evidence type="ECO:0000256" key="6">
    <source>
        <dbReference type="SAM" id="Coils"/>
    </source>
</evidence>
<keyword evidence="5" id="KW-0418">Kinase</keyword>
<evidence type="ECO:0000259" key="9">
    <source>
        <dbReference type="PROSITE" id="PS50112"/>
    </source>
</evidence>
<dbReference type="InterPro" id="IPR013655">
    <property type="entry name" value="PAS_fold_3"/>
</dbReference>
<feature type="domain" description="PAC" evidence="10">
    <location>
        <begin position="701"/>
        <end position="753"/>
    </location>
</feature>
<dbReference type="SUPFAM" id="SSF47384">
    <property type="entry name" value="Homodimeric domain of signal transducing histidine kinase"/>
    <property type="match status" value="1"/>
</dbReference>
<reference evidence="12" key="1">
    <citation type="submission" date="2016-10" db="EMBL/GenBank/DDBJ databases">
        <authorList>
            <person name="Varghese N."/>
            <person name="Submissions S."/>
        </authorList>
    </citation>
    <scope>NUCLEOTIDE SEQUENCE [LARGE SCALE GENOMIC DNA]</scope>
    <source>
        <strain evidence="12">LP51</strain>
    </source>
</reference>
<dbReference type="NCBIfam" id="TIGR00229">
    <property type="entry name" value="sensory_box"/>
    <property type="match status" value="5"/>
</dbReference>
<dbReference type="InterPro" id="IPR005467">
    <property type="entry name" value="His_kinase_dom"/>
</dbReference>
<dbReference type="OrthoDB" id="9766459at2"/>
<dbReference type="InterPro" id="IPR001610">
    <property type="entry name" value="PAC"/>
</dbReference>
<dbReference type="Gene3D" id="3.30.565.10">
    <property type="entry name" value="Histidine kinase-like ATPase, C-terminal domain"/>
    <property type="match status" value="1"/>
</dbReference>
<keyword evidence="7" id="KW-0472">Membrane</keyword>
<dbReference type="PANTHER" id="PTHR43304:SF1">
    <property type="entry name" value="PAC DOMAIN-CONTAINING PROTEIN"/>
    <property type="match status" value="1"/>
</dbReference>
<dbReference type="InterPro" id="IPR035965">
    <property type="entry name" value="PAS-like_dom_sf"/>
</dbReference>
<dbReference type="Pfam" id="PF08447">
    <property type="entry name" value="PAS_3"/>
    <property type="match status" value="3"/>
</dbReference>
<evidence type="ECO:0000313" key="11">
    <source>
        <dbReference type="EMBL" id="SFH04015.1"/>
    </source>
</evidence>
<dbReference type="PROSITE" id="PS50113">
    <property type="entry name" value="PAC"/>
    <property type="match status" value="2"/>
</dbReference>
<evidence type="ECO:0000259" key="10">
    <source>
        <dbReference type="PROSITE" id="PS50113"/>
    </source>
</evidence>
<evidence type="ECO:0000256" key="1">
    <source>
        <dbReference type="ARBA" id="ARBA00000085"/>
    </source>
</evidence>
<feature type="domain" description="PAS" evidence="9">
    <location>
        <begin position="504"/>
        <end position="576"/>
    </location>
</feature>
<evidence type="ECO:0000256" key="7">
    <source>
        <dbReference type="SAM" id="Phobius"/>
    </source>
</evidence>
<dbReference type="PANTHER" id="PTHR43304">
    <property type="entry name" value="PHYTOCHROME-LIKE PROTEIN CPH1"/>
    <property type="match status" value="1"/>
</dbReference>
<dbReference type="Proteomes" id="UP000198724">
    <property type="component" value="Unassembled WGS sequence"/>
</dbReference>
<dbReference type="CDD" id="cd00130">
    <property type="entry name" value="PAS"/>
    <property type="match status" value="5"/>
</dbReference>
<dbReference type="Gene3D" id="2.10.70.100">
    <property type="match status" value="1"/>
</dbReference>
<dbReference type="SUPFAM" id="SSF55874">
    <property type="entry name" value="ATPase domain of HSP90 chaperone/DNA topoisomerase II/histidine kinase"/>
    <property type="match status" value="1"/>
</dbReference>
<keyword evidence="12" id="KW-1185">Reference proteome</keyword>
<dbReference type="CDD" id="cd00082">
    <property type="entry name" value="HisKA"/>
    <property type="match status" value="1"/>
</dbReference>
<dbReference type="InterPro" id="IPR036097">
    <property type="entry name" value="HisK_dim/P_sf"/>
</dbReference>
<feature type="domain" description="PAS" evidence="9">
    <location>
        <begin position="372"/>
        <end position="448"/>
    </location>
</feature>
<evidence type="ECO:0000256" key="4">
    <source>
        <dbReference type="ARBA" id="ARBA00022679"/>
    </source>
</evidence>
<dbReference type="Pfam" id="PF00512">
    <property type="entry name" value="HisKA"/>
    <property type="match status" value="1"/>
</dbReference>
<dbReference type="RefSeq" id="WP_092103343.1">
    <property type="nucleotide sequence ID" value="NZ_FOOT01000005.1"/>
</dbReference>
<feature type="coiled-coil region" evidence="6">
    <location>
        <begin position="219"/>
        <end position="249"/>
    </location>
</feature>
<dbReference type="InterPro" id="IPR036890">
    <property type="entry name" value="HATPase_C_sf"/>
</dbReference>
<dbReference type="InterPro" id="IPR003594">
    <property type="entry name" value="HATPase_dom"/>
</dbReference>
<keyword evidence="3" id="KW-0597">Phosphoprotein</keyword>
<feature type="domain" description="PAS" evidence="9">
    <location>
        <begin position="754"/>
        <end position="825"/>
    </location>
</feature>
<dbReference type="AlphaFoldDB" id="A0A1I2WRW0"/>
<dbReference type="STRING" id="1436961.SAMN05421739_105170"/>
<feature type="domain" description="PAS" evidence="9">
    <location>
        <begin position="626"/>
        <end position="698"/>
    </location>
</feature>
<evidence type="ECO:0000256" key="5">
    <source>
        <dbReference type="ARBA" id="ARBA00022777"/>
    </source>
</evidence>
<dbReference type="Pfam" id="PF13426">
    <property type="entry name" value="PAS_9"/>
    <property type="match status" value="1"/>
</dbReference>
<dbReference type="Gene3D" id="1.10.287.130">
    <property type="match status" value="1"/>
</dbReference>
<evidence type="ECO:0000256" key="2">
    <source>
        <dbReference type="ARBA" id="ARBA00012438"/>
    </source>
</evidence>
<keyword evidence="6" id="KW-0175">Coiled coil</keyword>